<organism evidence="3 4">
    <name type="scientific">Saccharopolyspora hordei</name>
    <dbReference type="NCBI Taxonomy" id="1838"/>
    <lineage>
        <taxon>Bacteria</taxon>
        <taxon>Bacillati</taxon>
        <taxon>Actinomycetota</taxon>
        <taxon>Actinomycetes</taxon>
        <taxon>Pseudonocardiales</taxon>
        <taxon>Pseudonocardiaceae</taxon>
        <taxon>Saccharopolyspora</taxon>
    </lineage>
</organism>
<accession>A0A853AK72</accession>
<comment type="caution">
    <text evidence="3">The sequence shown here is derived from an EMBL/GenBank/DDBJ whole genome shotgun (WGS) entry which is preliminary data.</text>
</comment>
<dbReference type="InterPro" id="IPR029063">
    <property type="entry name" value="SAM-dependent_MTases_sf"/>
</dbReference>
<dbReference type="InterPro" id="IPR007213">
    <property type="entry name" value="Ppm1/Ppm2/Tcmp"/>
</dbReference>
<dbReference type="GO" id="GO:0008168">
    <property type="term" value="F:methyltransferase activity"/>
    <property type="evidence" value="ECO:0007669"/>
    <property type="project" value="UniProtKB-KW"/>
</dbReference>
<evidence type="ECO:0000313" key="4">
    <source>
        <dbReference type="Proteomes" id="UP000587002"/>
    </source>
</evidence>
<dbReference type="GO" id="GO:0032259">
    <property type="term" value="P:methylation"/>
    <property type="evidence" value="ECO:0007669"/>
    <property type="project" value="UniProtKB-KW"/>
</dbReference>
<dbReference type="Proteomes" id="UP000587002">
    <property type="component" value="Unassembled WGS sequence"/>
</dbReference>
<dbReference type="SUPFAM" id="SSF53335">
    <property type="entry name" value="S-adenosyl-L-methionine-dependent methyltransferases"/>
    <property type="match status" value="2"/>
</dbReference>
<protein>
    <submittedName>
        <fullName evidence="3">O-methyltransferase involved in polyketide biosynthesis</fullName>
    </submittedName>
</protein>
<evidence type="ECO:0000256" key="1">
    <source>
        <dbReference type="ARBA" id="ARBA00022603"/>
    </source>
</evidence>
<gene>
    <name evidence="3" type="ORF">HNR68_001283</name>
</gene>
<proteinExistence type="predicted"/>
<dbReference type="PANTHER" id="PTHR43619:SF2">
    <property type="entry name" value="S-ADENOSYL-L-METHIONINE-DEPENDENT METHYLTRANSFERASES SUPERFAMILY PROTEIN"/>
    <property type="match status" value="1"/>
</dbReference>
<dbReference type="PANTHER" id="PTHR43619">
    <property type="entry name" value="S-ADENOSYL-L-METHIONINE-DEPENDENT METHYLTRANSFERASE YKTD-RELATED"/>
    <property type="match status" value="1"/>
</dbReference>
<keyword evidence="4" id="KW-1185">Reference proteome</keyword>
<dbReference type="RefSeq" id="WP_343049966.1">
    <property type="nucleotide sequence ID" value="NZ_BAABFH010000001.1"/>
</dbReference>
<dbReference type="EMBL" id="JACCFJ010000001">
    <property type="protein sequence ID" value="NYI82653.1"/>
    <property type="molecule type" value="Genomic_DNA"/>
</dbReference>
<name>A0A853AK72_9PSEU</name>
<dbReference type="Pfam" id="PF04072">
    <property type="entry name" value="LCM"/>
    <property type="match status" value="2"/>
</dbReference>
<evidence type="ECO:0000256" key="2">
    <source>
        <dbReference type="ARBA" id="ARBA00022679"/>
    </source>
</evidence>
<sequence>MVEQVRLTGAQRTLLGPLYARALDNRTPEPVLGDEVAERLLDRVDVDFRRLALSSGDRMAIVLRAKRLDDWAAEYLAEHPDAVVLHLACGLDGRAHRLDLPDGVLWYDVDLPDVIELRNRLYPEVPENHRTIAASVTDPGWLDEVPTGRPTLVIAEGLTTYLTEDDGVALLRRLVQRFEVGEVVFDAVLPWTVRAARSSRFLRRAGAGFHWGIADPRTLEFRVPGLRLRRAHPVLDSPHLAKVPVPQRIAAQAMNAVPPLRDAMRLLHYRFEHQPGQRVELTGTQATMLATVHLRALDNRSERPLLGDRWADEVVQRIDFDFAKFRPNDRYAASVALRARSIDEWTRQALRPGTTVLHLGCGMDSRYERVAPPDDVQWYDIDQPDVIDLRKRFFSESPQRRTVPSSVTAPDLLDGIPGDRPVLVVAEGLLMYLSEPDVLALLRRITRHFPSGELVFDAMSTLAVRMTNRANPIVKNAGARLDWGIDDPRTLEARVPGLQLVAEWSYTDAPELDRLSAPVRTVLRAAGRITAVRRFGRMLHYRF</sequence>
<keyword evidence="2 3" id="KW-0808">Transferase</keyword>
<reference evidence="3 4" key="1">
    <citation type="submission" date="2020-07" db="EMBL/GenBank/DDBJ databases">
        <title>Sequencing the genomes of 1000 actinobacteria strains.</title>
        <authorList>
            <person name="Klenk H.-P."/>
        </authorList>
    </citation>
    <scope>NUCLEOTIDE SEQUENCE [LARGE SCALE GENOMIC DNA]</scope>
    <source>
        <strain evidence="3 4">DSM 44065</strain>
    </source>
</reference>
<evidence type="ECO:0000313" key="3">
    <source>
        <dbReference type="EMBL" id="NYI82653.1"/>
    </source>
</evidence>
<keyword evidence="1 3" id="KW-0489">Methyltransferase</keyword>
<dbReference type="AlphaFoldDB" id="A0A853AK72"/>
<dbReference type="Gene3D" id="3.40.50.150">
    <property type="entry name" value="Vaccinia Virus protein VP39"/>
    <property type="match status" value="2"/>
</dbReference>